<dbReference type="InterPro" id="IPR000718">
    <property type="entry name" value="Peptidase_M13"/>
</dbReference>
<comment type="caution">
    <text evidence="1">The sequence shown here is derived from an EMBL/GenBank/DDBJ whole genome shotgun (WGS) entry which is preliminary data.</text>
</comment>
<keyword evidence="2" id="KW-1185">Reference proteome</keyword>
<dbReference type="GO" id="GO:0006508">
    <property type="term" value="P:proteolysis"/>
    <property type="evidence" value="ECO:0007669"/>
    <property type="project" value="InterPro"/>
</dbReference>
<evidence type="ECO:0000313" key="2">
    <source>
        <dbReference type="Proteomes" id="UP000821853"/>
    </source>
</evidence>
<reference evidence="1 2" key="1">
    <citation type="journal article" date="2020" name="Cell">
        <title>Large-Scale Comparative Analyses of Tick Genomes Elucidate Their Genetic Diversity and Vector Capacities.</title>
        <authorList>
            <consortium name="Tick Genome and Microbiome Consortium (TIGMIC)"/>
            <person name="Jia N."/>
            <person name="Wang J."/>
            <person name="Shi W."/>
            <person name="Du L."/>
            <person name="Sun Y."/>
            <person name="Zhan W."/>
            <person name="Jiang J.F."/>
            <person name="Wang Q."/>
            <person name="Zhang B."/>
            <person name="Ji P."/>
            <person name="Bell-Sakyi L."/>
            <person name="Cui X.M."/>
            <person name="Yuan T.T."/>
            <person name="Jiang B.G."/>
            <person name="Yang W.F."/>
            <person name="Lam T.T."/>
            <person name="Chang Q.C."/>
            <person name="Ding S.J."/>
            <person name="Wang X.J."/>
            <person name="Zhu J.G."/>
            <person name="Ruan X.D."/>
            <person name="Zhao L."/>
            <person name="Wei J.T."/>
            <person name="Ye R.Z."/>
            <person name="Que T.C."/>
            <person name="Du C.H."/>
            <person name="Zhou Y.H."/>
            <person name="Cheng J.X."/>
            <person name="Dai P.F."/>
            <person name="Guo W.B."/>
            <person name="Han X.H."/>
            <person name="Huang E.J."/>
            <person name="Li L.F."/>
            <person name="Wei W."/>
            <person name="Gao Y.C."/>
            <person name="Liu J.Z."/>
            <person name="Shao H.Z."/>
            <person name="Wang X."/>
            <person name="Wang C.C."/>
            <person name="Yang T.C."/>
            <person name="Huo Q.B."/>
            <person name="Li W."/>
            <person name="Chen H.Y."/>
            <person name="Chen S.E."/>
            <person name="Zhou L.G."/>
            <person name="Ni X.B."/>
            <person name="Tian J.H."/>
            <person name="Sheng Y."/>
            <person name="Liu T."/>
            <person name="Pan Y.S."/>
            <person name="Xia L.Y."/>
            <person name="Li J."/>
            <person name="Zhao F."/>
            <person name="Cao W.C."/>
        </authorList>
    </citation>
    <scope>NUCLEOTIDE SEQUENCE [LARGE SCALE GENOMIC DNA]</scope>
    <source>
        <strain evidence="1">HaeL-2018</strain>
    </source>
</reference>
<accession>A0A9J6GKE5</accession>
<dbReference type="Proteomes" id="UP000821853">
    <property type="component" value="Chromosome 5"/>
</dbReference>
<organism evidence="1 2">
    <name type="scientific">Haemaphysalis longicornis</name>
    <name type="common">Bush tick</name>
    <dbReference type="NCBI Taxonomy" id="44386"/>
    <lineage>
        <taxon>Eukaryota</taxon>
        <taxon>Metazoa</taxon>
        <taxon>Ecdysozoa</taxon>
        <taxon>Arthropoda</taxon>
        <taxon>Chelicerata</taxon>
        <taxon>Arachnida</taxon>
        <taxon>Acari</taxon>
        <taxon>Parasitiformes</taxon>
        <taxon>Ixodida</taxon>
        <taxon>Ixodoidea</taxon>
        <taxon>Ixodidae</taxon>
        <taxon>Haemaphysalinae</taxon>
        <taxon>Haemaphysalis</taxon>
    </lineage>
</organism>
<dbReference type="OMA" id="PATRCHI"/>
<evidence type="ECO:0000313" key="1">
    <source>
        <dbReference type="EMBL" id="KAH9375771.1"/>
    </source>
</evidence>
<gene>
    <name evidence="1" type="ORF">HPB48_023014</name>
</gene>
<name>A0A9J6GKE5_HAELO</name>
<dbReference type="GO" id="GO:0004222">
    <property type="term" value="F:metalloendopeptidase activity"/>
    <property type="evidence" value="ECO:0007669"/>
    <property type="project" value="InterPro"/>
</dbReference>
<evidence type="ECO:0008006" key="3">
    <source>
        <dbReference type="Google" id="ProtNLM"/>
    </source>
</evidence>
<dbReference type="AlphaFoldDB" id="A0A9J6GKE5"/>
<sequence>MFPDLDENALLSNLRKTSSVAAVSSGEYDTESDVEVTAVAASLSVLQFSAPFYGLPDFQLLPHVMAFPLFDLDLLPGINFGGFGLEVAKALSVLTRKAYRNTGSLASQGAIWKCFHSSPQAGSGDTSVFIALVEALGMGALVDAYVESSRNDERYRLRLPGFEDYTGSQMLFIAMCLLKCSGSDAGATRDSACNLALAQVREFAREFNCAPRTRMNPTKQCEVF</sequence>
<dbReference type="InterPro" id="IPR024079">
    <property type="entry name" value="MetalloPept_cat_dom_sf"/>
</dbReference>
<dbReference type="PROSITE" id="PS51885">
    <property type="entry name" value="NEPRILYSIN"/>
    <property type="match status" value="1"/>
</dbReference>
<dbReference type="SUPFAM" id="SSF55486">
    <property type="entry name" value="Metalloproteases ('zincins'), catalytic domain"/>
    <property type="match status" value="1"/>
</dbReference>
<proteinExistence type="predicted"/>
<dbReference type="Gene3D" id="3.40.390.10">
    <property type="entry name" value="Collagenase (Catalytic Domain)"/>
    <property type="match status" value="1"/>
</dbReference>
<dbReference type="VEuPathDB" id="VectorBase:HLOH_065528"/>
<protein>
    <recommendedName>
        <fullName evidence="3">Peptidase M13 C-terminal domain-containing protein</fullName>
    </recommendedName>
</protein>
<dbReference type="OrthoDB" id="10597599at2759"/>
<dbReference type="EMBL" id="JABSTR010000007">
    <property type="protein sequence ID" value="KAH9375771.1"/>
    <property type="molecule type" value="Genomic_DNA"/>
</dbReference>